<dbReference type="SUPFAM" id="SSF56672">
    <property type="entry name" value="DNA/RNA polymerases"/>
    <property type="match status" value="1"/>
</dbReference>
<gene>
    <name evidence="20" type="primary">ORF1</name>
</gene>
<dbReference type="Pfam" id="PF00680">
    <property type="entry name" value="RdRP_1"/>
    <property type="match status" value="1"/>
</dbReference>
<dbReference type="InterPro" id="IPR044067">
    <property type="entry name" value="PCV_3C_PRO"/>
</dbReference>
<dbReference type="Pfam" id="PF12264">
    <property type="entry name" value="Waikav_capsid_1"/>
    <property type="match status" value="1"/>
</dbReference>
<keyword evidence="13" id="KW-0693">Viral RNA replication</keyword>
<feature type="transmembrane region" description="Helical" evidence="16">
    <location>
        <begin position="1630"/>
        <end position="1653"/>
    </location>
</feature>
<dbReference type="PROSITE" id="PS50507">
    <property type="entry name" value="RDRP_SSRNA_POS"/>
    <property type="match status" value="1"/>
</dbReference>
<dbReference type="GO" id="GO:0004197">
    <property type="term" value="F:cysteine-type endopeptidase activity"/>
    <property type="evidence" value="ECO:0007669"/>
    <property type="project" value="InterPro"/>
</dbReference>
<evidence type="ECO:0000256" key="7">
    <source>
        <dbReference type="ARBA" id="ARBA00022741"/>
    </source>
</evidence>
<evidence type="ECO:0000256" key="2">
    <source>
        <dbReference type="ARBA" id="ARBA00022484"/>
    </source>
</evidence>
<keyword evidence="5 16" id="KW-0812">Transmembrane</keyword>
<dbReference type="InterPro" id="IPR000605">
    <property type="entry name" value="Helicase_SF3_ssDNA/RNA_vir"/>
</dbReference>
<dbReference type="InterPro" id="IPR007094">
    <property type="entry name" value="RNA-dir_pol_PSvirus"/>
</dbReference>
<dbReference type="CDD" id="cd23169">
    <property type="entry name" value="ps-ssRNAv-Picornavirales"/>
    <property type="match status" value="1"/>
</dbReference>
<feature type="domain" description="RdRp catalytic" evidence="17">
    <location>
        <begin position="3369"/>
        <end position="3500"/>
    </location>
</feature>
<protein>
    <submittedName>
        <fullName evidence="20">Polyprotein</fullName>
    </submittedName>
</protein>
<keyword evidence="4" id="KW-0808">Transferase</keyword>
<reference evidence="20" key="2">
    <citation type="journal article" date="2024" name="Arch. Virol.">
        <title>Probing of plant transcriptomes reveals the hidden genetic diversity of the family Secoviridae.</title>
        <authorList>
            <person name="Sidharthan V.K."/>
            <person name="Reddy V."/>
            <person name="Kiran G."/>
            <person name="Rajeswari V."/>
            <person name="Baranwal V.K."/>
            <person name="Kumar M.K."/>
            <person name="Kumar K.S."/>
        </authorList>
    </citation>
    <scope>NUCLEOTIDE SEQUENCE</scope>
    <source>
        <strain evidence="20">Hev bra</strain>
    </source>
</reference>
<dbReference type="Gene3D" id="2.60.120.20">
    <property type="match status" value="3"/>
</dbReference>
<dbReference type="SUPFAM" id="SSF52972">
    <property type="entry name" value="ITPase-like"/>
    <property type="match status" value="1"/>
</dbReference>
<reference evidence="20" key="1">
    <citation type="submission" date="2023-11" db="EMBL/GenBank/DDBJ databases">
        <authorList>
            <person name="Sidharthan V.K."/>
            <person name="Reddy V."/>
            <person name="Kiran G."/>
            <person name="Rajeswari V."/>
            <person name="Baranwal V.K."/>
        </authorList>
    </citation>
    <scope>NUCLEOTIDE SEQUENCE</scope>
    <source>
        <strain evidence="20">Hev bra</strain>
    </source>
</reference>
<evidence type="ECO:0000259" key="19">
    <source>
        <dbReference type="PROSITE" id="PS51874"/>
    </source>
</evidence>
<dbReference type="GO" id="GO:0044423">
    <property type="term" value="C:virion component"/>
    <property type="evidence" value="ECO:0007669"/>
    <property type="project" value="UniProtKB-KW"/>
</dbReference>
<name>A0AAT9JBR7_9SECO</name>
<sequence length="3876" mass="436402">MSDFKKPNRVEKEVSAGVFSRHRPFDSASCSHLYNPLTCKFIDSVLCSACKFCNYNFEFFPFSIGLESRIFHLGAISKRIGETVNIVLQRFEYSLRPHASLRDHRRFSYVGSGYMSHLHCHYLPCSSSGSGINSSVFSVFNHFGSECLGSVSRPGGCAHGIVGGQLAVAYSEGSPTTAWSAGCARCKCATWHGGLGGVLVFFYLMLFFRIGFCKEHIRFELISRNGNCRLSISNYAAGSLFEAYPWMALPQAKMVLEDDRFVKSYIGSARTSYFMRYSNVSSKIVESTRFFGDVVGNYQCQGKLAHQWVITYPNFDLCFELFEELNRLFDSLHFPMGVCKPPGRSCRAMGLFGIPEYNPRMNMVMHASMHNRNRANRELFIMGYDRPKVDNPVTIIPETASGAMVDTETVDMEDVNLNLSLAVAEGDSSEDEIGEEKEVEVAHGEKETYYDDESDRYYQTQGGVFLRWLTEESADEFEKACADHESVVSEFIHSEVGQSDEEIEVAAENEDAVAEDANQRVSMHRSQTPFFESLTSSVGNMIVSHADFCENLHKFCDAPLEALNESVRDFGYWMRGFEEEKKLLKPSDFGHWVNHEFKSIVGKLSDEIRRNGDLLKEEIPKLSVGRDAVITQLHLLEKAVRGIQKDLVIVGANFEKLNDMPMKSSVLNVEERLKDIEKIIQRVLSSDAEKGDKMVDAVEIAVENKIQKVVAPLISKVSNVKAHVRKNADKLKDIEAQVQILRKMVNKKHPSSQKEVDNLSGESSDESEIALDHSNRRPSPVGGVMQVQMPVRKSLAEGDREVSTVGSEELLKVREPAEGVLKEAISDDLAVMPNCYYPVDKLQWKTDSAPHVSFHSITTLPGIFKQNPWLKAAYQMYQYFRCSGMLIKITTTSNAMQGGILMICWDAICNAERRKIYDMYSLSQLPNGKIAAGADAELIFKVNFDTVQERLSLAGKELGLLDLGTLMFVNMCPLVVPANTAQYVDINVFVKFIKGDFLVRTIPHEFKEKIEIKKVDKKKKSVAVAEGDGVMVTSNAEVGLGNWSGVVRPNILHAFKWAGNEKGRLLSLNVHPVNCRIANGVMIPTSLSMVSSLYHYWSGTLKYRFYFGANRFMTGKLFFVALPGQFILEDPADLSLMGVGGTVFSLNSESKMYEVEVPFYGISNSQRVSRAFMFDSMFFGEDMVTRLHVFVVDPIVTNVGSTDSIHVAVEVIPGEDFSLRCMRGLLKDVPEMRKLEGDGPPLHTGLEFHLGPLADFNHNWGYFATTQVKPNHGIKWRVCPMFYQRTVAENILSWVSSLFGRWSGSIDFKFLLGPHDRKSTKYMMFWHLCEEIENNGTFKEASATKIFLPPKGHKMVRWDMADTNEFHMTVGFQSRFKTLVIPHSGFEDVKHHPSFYYNGAVYGGYSGNEDINLRIFIKPGSDFKLYNAGPLNTASEKSGEFILPYIGELTSVESTMKDKSQEVFEAMLKYGKGNAEGDKGIAEGDSFGKKFGRMLFGEETTAAMQSLDVQSLVDGINATSSLATVDFGALSEAITKVAPLLDALTDRVVESKDLLSESKRSVSVFGEMGNYGSRILGSILSMLKDTTFGFIAKLYGDGEVAWSIVLTIALFLVGIVLWKKMAGCDWSTKIALGVCIIWAPFVGVKVFELFQWLSRKLKGVTGTTESVVDVVSGDKSGIHSRGVAEGDYSFVFQMLEYSEAILGTIFSVVVLFVLKMMPGEKTINSWTSSFADLGRKASSFTSIGKLIEMLSSWGKRISSKLVDFVYRLAGKETINSFDEQMKVLLDFKVSEWVEEVAELSLEENKWTDVNSDAKVMKIRELFDKSLEIQKVMLEKTIPGSVISVIRPTIEKCNKLINETYSAKGLGQARIDPIHFAFIGKPGVGKSAMVQNFVRDLMDSMKYPRQDRLYSRSCADQYWSRYYGQPVVLYDDLGALSGDPSFSDYGEFINLKANVPYALNMADIDSKGTMFRSHVLVSTSNVFWLDGNTNLRTPEAYYRRRDVAVLIRRCGEMNPANPTEGILFTVVDTNTCLPRTEWPFFMNLKDGEQLAVVDVDYKRFVAFCLRYAKGYMKVQGELVKQANANFRDDISEDVLEAEITKLIMNMSDISGSDDDFERGEQDQLAYTVENFPGLDAYIDKTVKKATPARVVNRRGGRRNISRSKEVGDSSWTQKHHRNGKAAMEGDESESESDIEVKSESNVVEEKRKERIAEGLNWNAISLEKIIAVFDSMEYSPKELIPSFERVTSLYIEEFDAVQEVTFASLLNVLCSCDKEIEGDCVGSLLWRQIRAPDFNCTKSGDGTKWIMYNSGKPLDSSFSLNMIPEDVAQFFCGIIQMKFLVSSPQCCVGRSFEIEKALSECSRNSVEAGGDDEEEFFEPQEDLGAQVYEDLKIVGSWYVWNNETFASKFPRIFSAFGGIPLRFGGQNYFIGDFKQKKFEEVSGVQFDWVLEEMAKVNMLPYLLRMCKGFDHIDLLIMRSNLNDCRASYEELKEDDTHKYFDVHVERFSFCTVGFLIHCLLFVAKVRERKMIEVRRLQRSAENEKMKKGVLKIKNATEGILEGTSPWFRKALVVSAMVGGTLLFAGSAFALWKGFNNLFGLGLSDERKEKVEDQEKKEVPIASTSVEPVVVAGVEMKDAQLESTFGSGDLKTKRMARSTQRKIVKRNLNRGFKNKWTSQDDDGVEAEVGLGYTNQGLVVVGNEAMQYAHMSLLHKAGADVEVKNERLMSMMPREHKVFSVTSACLEKLAEMGKIKLADFMIDRQVEFVDTEGKMRVVVYGGTPFIIPHDFDKEAEGECLRTYLNSEVDFKDDQGEKLLPSKEQVLEMQELDVKIPDDEVYLTLEAEGGDCVNGILQDVIDSAKKNMVQFIGLKSMRRIFGVMVAGSWMLISAHYLGSLIDDEVLVFMSAAGKYLLRFDASRAYAVSAFQDACLIDLGPKCPMFKDITRFFISEKSVDNYVDRPGFMLNQSFTPQFRTIFVEPLNVIEKIDGGSVCATTCYDTSLGEHVVVAGFRYPAVTGKGFCGSLLVSGDKKAKQRFIGIHSAGHSSLYIGYGEMITQESLRRVFAAWDKKIIKGTAEGDDELKKYLANTEQSILPRTPKLNKLGVIRPEFLPRSIQKTEIKESVIHGLVGPVLSEPSVLTPFDPRLNSTRRPDGIQLFGICDPLLEAVEKYAEATRPFSRRSIGAVERFLVKHYHGMNNSIRSRQVLNEDVAINGIDYSDSYLGIEMNTSPGWPHILKREKGVKGKEFLFERVENFPSGRYRYKVNCSFLRESIDEKLIKLKQGRMCFCLGVENAKDERRKLSKIYEKVATRSFTTLEVGNNLLYRRYFLDFGIMVQENFMKSFTKVGIDPLSAHWTDLMHSWLKKSTRGFAGDYAKFDGIGDPEIYMSICRVINKWYNDGEENARVREVLVMECFHRVSLIRDTVVEINQGMPSGFPFTVIFNSIVNFYFLGMAWMDIVGKSSFSDYATIESFYDLCGIATYGDDNVVVVPEEILTVFNLKSVAMWLKDFGIVYTDEQKRPLDQSEESVNITTVSFLKRKFRKLNNSGSLFVGILDKVSIEEQLHWVKLGSLTRDQAIAANIDSSLREAYVWGREYFEDLRSRILRAIALVGSADKYFVPTYGECHIKFWNNYMGGSVSVSDLHVLADKGYLGVDSIDWETPCVVSDGVKLSLKQIFEKSRGINVFFDIDDFLVDDANELAPANHYVITTTNAGKASEYKFSNPDCVLSFQKVETVEIQGTVQEIALTKFLDIRSKLPFERHRIVSEDVSLDIADCCLGPYIKFFSDRDFISYVGRDCTLQVVKCIENADKKGAKMFMKMLHGKIVLPRGSNGFGFDKFFEFNGKTLAERTTSEKMELGLRSLDESQNIFICDI</sequence>
<dbReference type="GO" id="GO:0047429">
    <property type="term" value="F:nucleoside triphosphate diphosphatase activity"/>
    <property type="evidence" value="ECO:0007669"/>
    <property type="project" value="InterPro"/>
</dbReference>
<evidence type="ECO:0000256" key="15">
    <source>
        <dbReference type="SAM" id="MobiDB-lite"/>
    </source>
</evidence>
<feature type="compositionally biased region" description="Acidic residues" evidence="15">
    <location>
        <begin position="2183"/>
        <end position="2192"/>
    </location>
</feature>
<dbReference type="InterPro" id="IPR043128">
    <property type="entry name" value="Rev_trsase/Diguanyl_cyclase"/>
</dbReference>
<evidence type="ECO:0000256" key="8">
    <source>
        <dbReference type="ARBA" id="ARBA00022801"/>
    </source>
</evidence>
<dbReference type="GO" id="GO:0006508">
    <property type="term" value="P:proteolysis"/>
    <property type="evidence" value="ECO:0007669"/>
    <property type="project" value="UniProtKB-KW"/>
</dbReference>
<dbReference type="Gene3D" id="2.40.10.10">
    <property type="entry name" value="Trypsin-like serine proteases"/>
    <property type="match status" value="1"/>
</dbReference>
<keyword evidence="7" id="KW-0547">Nucleotide-binding</keyword>
<keyword evidence="16" id="KW-0472">Membrane</keyword>
<feature type="region of interest" description="Disordered" evidence="15">
    <location>
        <begin position="745"/>
        <end position="783"/>
    </location>
</feature>
<evidence type="ECO:0000256" key="12">
    <source>
        <dbReference type="ARBA" id="ARBA00022844"/>
    </source>
</evidence>
<dbReference type="InterPro" id="IPR029001">
    <property type="entry name" value="ITPase-like_fam"/>
</dbReference>
<evidence type="ECO:0000259" key="17">
    <source>
        <dbReference type="PROSITE" id="PS50507"/>
    </source>
</evidence>
<dbReference type="GO" id="GO:0003723">
    <property type="term" value="F:RNA binding"/>
    <property type="evidence" value="ECO:0007669"/>
    <property type="project" value="InterPro"/>
</dbReference>
<evidence type="ECO:0000256" key="11">
    <source>
        <dbReference type="ARBA" id="ARBA00022840"/>
    </source>
</evidence>
<evidence type="ECO:0000313" key="20">
    <source>
        <dbReference type="EMBL" id="DBA54830.1"/>
    </source>
</evidence>
<dbReference type="InterPro" id="IPR024379">
    <property type="entry name" value="Waikavirus_capsid-1"/>
</dbReference>
<evidence type="ECO:0000256" key="14">
    <source>
        <dbReference type="ARBA" id="ARBA00022989"/>
    </source>
</evidence>
<evidence type="ECO:0000256" key="3">
    <source>
        <dbReference type="ARBA" id="ARBA00022670"/>
    </source>
</evidence>
<dbReference type="GO" id="GO:0009143">
    <property type="term" value="P:nucleoside triphosphate catabolic process"/>
    <property type="evidence" value="ECO:0007669"/>
    <property type="project" value="InterPro"/>
</dbReference>
<evidence type="ECO:0000256" key="9">
    <source>
        <dbReference type="ARBA" id="ARBA00022806"/>
    </source>
</evidence>
<dbReference type="InterPro" id="IPR009003">
    <property type="entry name" value="Peptidase_S1_PA"/>
</dbReference>
<dbReference type="Pfam" id="PF00910">
    <property type="entry name" value="RNA_helicase"/>
    <property type="match status" value="1"/>
</dbReference>
<dbReference type="Gene3D" id="3.90.950.10">
    <property type="match status" value="1"/>
</dbReference>
<dbReference type="GO" id="GO:0003724">
    <property type="term" value="F:RNA helicase activity"/>
    <property type="evidence" value="ECO:0007669"/>
    <property type="project" value="InterPro"/>
</dbReference>
<dbReference type="GO" id="GO:0039694">
    <property type="term" value="P:viral RNA genome replication"/>
    <property type="evidence" value="ECO:0007669"/>
    <property type="project" value="InterPro"/>
</dbReference>
<accession>A0AAT9JBR7</accession>
<keyword evidence="2" id="KW-0696">RNA-directed RNA polymerase</keyword>
<proteinExistence type="predicted"/>
<dbReference type="InterPro" id="IPR029053">
    <property type="entry name" value="Viral_coat"/>
</dbReference>
<keyword evidence="11" id="KW-0067">ATP-binding</keyword>
<dbReference type="SUPFAM" id="SSF50494">
    <property type="entry name" value="Trypsin-like serine proteases"/>
    <property type="match status" value="1"/>
</dbReference>
<feature type="transmembrane region" description="Helical" evidence="16">
    <location>
        <begin position="1600"/>
        <end position="1618"/>
    </location>
</feature>
<feature type="domain" description="SF3 helicase" evidence="18">
    <location>
        <begin position="1853"/>
        <end position="2019"/>
    </location>
</feature>
<dbReference type="GO" id="GO:0003968">
    <property type="term" value="F:RNA-directed RNA polymerase activity"/>
    <property type="evidence" value="ECO:0007669"/>
    <property type="project" value="UniProtKB-KW"/>
</dbReference>
<dbReference type="SUPFAM" id="SSF88633">
    <property type="entry name" value="Positive stranded ssRNA viruses"/>
    <property type="match status" value="3"/>
</dbReference>
<dbReference type="InterPro" id="IPR001205">
    <property type="entry name" value="RNA-dir_pol_C"/>
</dbReference>
<dbReference type="Gene3D" id="3.30.70.270">
    <property type="match status" value="1"/>
</dbReference>
<feature type="transmembrane region" description="Helical" evidence="16">
    <location>
        <begin position="194"/>
        <end position="212"/>
    </location>
</feature>
<evidence type="ECO:0000256" key="13">
    <source>
        <dbReference type="ARBA" id="ARBA00022953"/>
    </source>
</evidence>
<dbReference type="Gene3D" id="1.20.960.20">
    <property type="match status" value="1"/>
</dbReference>
<keyword evidence="3" id="KW-0645">Protease</keyword>
<keyword evidence="8" id="KW-0378">Hydrolase</keyword>
<dbReference type="PROSITE" id="PS51218">
    <property type="entry name" value="SF3_HELICASE_2"/>
    <property type="match status" value="1"/>
</dbReference>
<evidence type="ECO:0000259" key="18">
    <source>
        <dbReference type="PROSITE" id="PS51218"/>
    </source>
</evidence>
<keyword evidence="9" id="KW-0347">Helicase</keyword>
<dbReference type="GO" id="GO:0005524">
    <property type="term" value="F:ATP binding"/>
    <property type="evidence" value="ECO:0007669"/>
    <property type="project" value="UniProtKB-KW"/>
</dbReference>
<evidence type="ECO:0000256" key="4">
    <source>
        <dbReference type="ARBA" id="ARBA00022679"/>
    </source>
</evidence>
<evidence type="ECO:0000256" key="10">
    <source>
        <dbReference type="ARBA" id="ARBA00022807"/>
    </source>
</evidence>
<evidence type="ECO:0000256" key="16">
    <source>
        <dbReference type="SAM" id="Phobius"/>
    </source>
</evidence>
<feature type="domain" description="Peptidase C3" evidence="19">
    <location>
        <begin position="2851"/>
        <end position="3061"/>
    </location>
</feature>
<comment type="subcellular location">
    <subcellularLocation>
        <location evidence="1">Virion</location>
    </subcellularLocation>
</comment>
<keyword evidence="14 16" id="KW-1133">Transmembrane helix</keyword>
<dbReference type="PROSITE" id="PS51874">
    <property type="entry name" value="PCV_3C_PRO"/>
    <property type="match status" value="1"/>
</dbReference>
<dbReference type="InterPro" id="IPR014759">
    <property type="entry name" value="Helicase_SF3_ssRNA_vir"/>
</dbReference>
<dbReference type="Pfam" id="PF01725">
    <property type="entry name" value="Ham1p_like"/>
    <property type="match status" value="1"/>
</dbReference>
<dbReference type="EMBL" id="BK065149">
    <property type="protein sequence ID" value="DBA54830.1"/>
    <property type="molecule type" value="Genomic_RNA"/>
</dbReference>
<keyword evidence="6" id="KW-0548">Nucleotidyltransferase</keyword>
<dbReference type="InterPro" id="IPR024387">
    <property type="entry name" value="Pept_C3G_Picornavir"/>
</dbReference>
<dbReference type="GO" id="GO:0006351">
    <property type="term" value="P:DNA-templated transcription"/>
    <property type="evidence" value="ECO:0007669"/>
    <property type="project" value="InterPro"/>
</dbReference>
<feature type="region of interest" description="Disordered" evidence="15">
    <location>
        <begin position="2152"/>
        <end position="2199"/>
    </location>
</feature>
<evidence type="ECO:0000256" key="5">
    <source>
        <dbReference type="ARBA" id="ARBA00022692"/>
    </source>
</evidence>
<dbReference type="InterPro" id="IPR002637">
    <property type="entry name" value="RdgB/HAM1"/>
</dbReference>
<keyword evidence="10" id="KW-0788">Thiol protease</keyword>
<dbReference type="InterPro" id="IPR043502">
    <property type="entry name" value="DNA/RNA_pol_sf"/>
</dbReference>
<keyword evidence="12" id="KW-0946">Virion</keyword>
<evidence type="ECO:0000256" key="1">
    <source>
        <dbReference type="ARBA" id="ARBA00004328"/>
    </source>
</evidence>
<organism evidence="20">
    <name type="scientific">Rubber waikavirus</name>
    <dbReference type="NCBI Taxonomy" id="3115795"/>
    <lineage>
        <taxon>Viruses</taxon>
        <taxon>Riboviria</taxon>
        <taxon>Orthornavirae</taxon>
        <taxon>Pisuviricota</taxon>
        <taxon>Pisoniviricetes</taxon>
        <taxon>Picornavirales</taxon>
        <taxon>Secoviridae</taxon>
        <taxon>Waikavirus</taxon>
    </lineage>
</organism>
<evidence type="ECO:0000256" key="6">
    <source>
        <dbReference type="ARBA" id="ARBA00022695"/>
    </source>
</evidence>
<dbReference type="InterPro" id="IPR043504">
    <property type="entry name" value="Peptidase_S1_PA_chymotrypsin"/>
</dbReference>
<dbReference type="Pfam" id="PF12381">
    <property type="entry name" value="Peptidase_C3G"/>
    <property type="match status" value="1"/>
</dbReference>